<dbReference type="AlphaFoldDB" id="A0A2G2Y168"/>
<evidence type="ECO:0000313" key="2">
    <source>
        <dbReference type="EMBL" id="PHT63311.1"/>
    </source>
</evidence>
<dbReference type="InterPro" id="IPR012337">
    <property type="entry name" value="RNaseH-like_sf"/>
</dbReference>
<comment type="caution">
    <text evidence="2">The sequence shown here is derived from an EMBL/GenBank/DDBJ whole genome shotgun (WGS) entry which is preliminary data.</text>
</comment>
<evidence type="ECO:0000259" key="1">
    <source>
        <dbReference type="Pfam" id="PF13456"/>
    </source>
</evidence>
<dbReference type="SUPFAM" id="SSF53098">
    <property type="entry name" value="Ribonuclease H-like"/>
    <property type="match status" value="1"/>
</dbReference>
<dbReference type="Pfam" id="PF13456">
    <property type="entry name" value="RVT_3"/>
    <property type="match status" value="1"/>
</dbReference>
<feature type="domain" description="RNase H type-1" evidence="1">
    <location>
        <begin position="15"/>
        <end position="72"/>
    </location>
</feature>
<organism evidence="2 3">
    <name type="scientific">Capsicum annuum</name>
    <name type="common">Capsicum pepper</name>
    <dbReference type="NCBI Taxonomy" id="4072"/>
    <lineage>
        <taxon>Eukaryota</taxon>
        <taxon>Viridiplantae</taxon>
        <taxon>Streptophyta</taxon>
        <taxon>Embryophyta</taxon>
        <taxon>Tracheophyta</taxon>
        <taxon>Spermatophyta</taxon>
        <taxon>Magnoliopsida</taxon>
        <taxon>eudicotyledons</taxon>
        <taxon>Gunneridae</taxon>
        <taxon>Pentapetalae</taxon>
        <taxon>asterids</taxon>
        <taxon>lamiids</taxon>
        <taxon>Solanales</taxon>
        <taxon>Solanaceae</taxon>
        <taxon>Solanoideae</taxon>
        <taxon>Capsiceae</taxon>
        <taxon>Capsicum</taxon>
    </lineage>
</organism>
<name>A0A2G2Y168_CAPAN</name>
<proteinExistence type="predicted"/>
<reference evidence="2 3" key="1">
    <citation type="journal article" date="2014" name="Nat. Genet.">
        <title>Genome sequence of the hot pepper provides insights into the evolution of pungency in Capsicum species.</title>
        <authorList>
            <person name="Kim S."/>
            <person name="Park M."/>
            <person name="Yeom S.I."/>
            <person name="Kim Y.M."/>
            <person name="Lee J.M."/>
            <person name="Lee H.A."/>
            <person name="Seo E."/>
            <person name="Choi J."/>
            <person name="Cheong K."/>
            <person name="Kim K.T."/>
            <person name="Jung K."/>
            <person name="Lee G.W."/>
            <person name="Oh S.K."/>
            <person name="Bae C."/>
            <person name="Kim S.B."/>
            <person name="Lee H.Y."/>
            <person name="Kim S.Y."/>
            <person name="Kim M.S."/>
            <person name="Kang B.C."/>
            <person name="Jo Y.D."/>
            <person name="Yang H.B."/>
            <person name="Jeong H.J."/>
            <person name="Kang W.H."/>
            <person name="Kwon J.K."/>
            <person name="Shin C."/>
            <person name="Lim J.Y."/>
            <person name="Park J.H."/>
            <person name="Huh J.H."/>
            <person name="Kim J.S."/>
            <person name="Kim B.D."/>
            <person name="Cohen O."/>
            <person name="Paran I."/>
            <person name="Suh M.C."/>
            <person name="Lee S.B."/>
            <person name="Kim Y.K."/>
            <person name="Shin Y."/>
            <person name="Noh S.J."/>
            <person name="Park J."/>
            <person name="Seo Y.S."/>
            <person name="Kwon S.Y."/>
            <person name="Kim H.A."/>
            <person name="Park J.M."/>
            <person name="Kim H.J."/>
            <person name="Choi S.B."/>
            <person name="Bosland P.W."/>
            <person name="Reeves G."/>
            <person name="Jo S.H."/>
            <person name="Lee B.W."/>
            <person name="Cho H.T."/>
            <person name="Choi H.S."/>
            <person name="Lee M.S."/>
            <person name="Yu Y."/>
            <person name="Do Choi Y."/>
            <person name="Park B.S."/>
            <person name="van Deynze A."/>
            <person name="Ashrafi H."/>
            <person name="Hill T."/>
            <person name="Kim W.T."/>
            <person name="Pai H.S."/>
            <person name="Ahn H.K."/>
            <person name="Yeam I."/>
            <person name="Giovannoni J.J."/>
            <person name="Rose J.K."/>
            <person name="Sorensen I."/>
            <person name="Lee S.J."/>
            <person name="Kim R.W."/>
            <person name="Choi I.Y."/>
            <person name="Choi B.S."/>
            <person name="Lim J.S."/>
            <person name="Lee Y.H."/>
            <person name="Choi D."/>
        </authorList>
    </citation>
    <scope>NUCLEOTIDE SEQUENCE [LARGE SCALE GENOMIC DNA]</scope>
    <source>
        <strain evidence="3">cv. CM334</strain>
    </source>
</reference>
<dbReference type="InterPro" id="IPR002156">
    <property type="entry name" value="RNaseH_domain"/>
</dbReference>
<dbReference type="InterPro" id="IPR036397">
    <property type="entry name" value="RNaseH_sf"/>
</dbReference>
<dbReference type="Gene3D" id="3.30.420.10">
    <property type="entry name" value="Ribonuclease H-like superfamily/Ribonuclease H"/>
    <property type="match status" value="1"/>
</dbReference>
<dbReference type="Gramene" id="PHT63311">
    <property type="protein sequence ID" value="PHT63311"/>
    <property type="gene ID" value="T459_32839"/>
</dbReference>
<dbReference type="Proteomes" id="UP000222542">
    <property type="component" value="Unassembled WGS sequence"/>
</dbReference>
<accession>A0A2G2Y168</accession>
<dbReference type="GO" id="GO:0004523">
    <property type="term" value="F:RNA-DNA hybrid ribonuclease activity"/>
    <property type="evidence" value="ECO:0007669"/>
    <property type="project" value="InterPro"/>
</dbReference>
<evidence type="ECO:0000313" key="3">
    <source>
        <dbReference type="Proteomes" id="UP000222542"/>
    </source>
</evidence>
<dbReference type="STRING" id="4072.A0A2G2Y168"/>
<dbReference type="EMBL" id="AYRZ02000037">
    <property type="protein sequence ID" value="PHT63311.1"/>
    <property type="molecule type" value="Genomic_DNA"/>
</dbReference>
<protein>
    <recommendedName>
        <fullName evidence="1">RNase H type-1 domain-containing protein</fullName>
    </recommendedName>
</protein>
<keyword evidence="3" id="KW-1185">Reference proteome</keyword>
<reference evidence="2 3" key="2">
    <citation type="journal article" date="2017" name="Genome Biol.">
        <title>New reference genome sequences of hot pepper reveal the massive evolution of plant disease-resistance genes by retroduplication.</title>
        <authorList>
            <person name="Kim S."/>
            <person name="Park J."/>
            <person name="Yeom S.I."/>
            <person name="Kim Y.M."/>
            <person name="Seo E."/>
            <person name="Kim K.T."/>
            <person name="Kim M.S."/>
            <person name="Lee J.M."/>
            <person name="Cheong K."/>
            <person name="Shin H.S."/>
            <person name="Kim S.B."/>
            <person name="Han K."/>
            <person name="Lee J."/>
            <person name="Park M."/>
            <person name="Lee H.A."/>
            <person name="Lee H.Y."/>
            <person name="Lee Y."/>
            <person name="Oh S."/>
            <person name="Lee J.H."/>
            <person name="Choi E."/>
            <person name="Choi E."/>
            <person name="Lee S.E."/>
            <person name="Jeon J."/>
            <person name="Kim H."/>
            <person name="Choi G."/>
            <person name="Song H."/>
            <person name="Lee J."/>
            <person name="Lee S.C."/>
            <person name="Kwon J.K."/>
            <person name="Lee H.Y."/>
            <person name="Koo N."/>
            <person name="Hong Y."/>
            <person name="Kim R.W."/>
            <person name="Kang W.H."/>
            <person name="Huh J.H."/>
            <person name="Kang B.C."/>
            <person name="Yang T.J."/>
            <person name="Lee Y.H."/>
            <person name="Bennetzen J.L."/>
            <person name="Choi D."/>
        </authorList>
    </citation>
    <scope>NUCLEOTIDE SEQUENCE [LARGE SCALE GENOMIC DNA]</scope>
    <source>
        <strain evidence="3">cv. CM334</strain>
    </source>
</reference>
<sequence>MLYVPARCSFHAFLNFDGSSKGNPGPAGAGVVLRAADGSMVFQLREGLSVATDNVAEYKGLMLGLKYVLEKGELEEDPYDDPCEYDLFGDNVLLPPEADLPPDLPYSFPLSIYHGGIQLIQHSFDKVMISLGYHPHRNYLHTESNDMRFVIPKSTGMISTNINSQLFKN</sequence>
<dbReference type="GO" id="GO:0003676">
    <property type="term" value="F:nucleic acid binding"/>
    <property type="evidence" value="ECO:0007669"/>
    <property type="project" value="InterPro"/>
</dbReference>
<gene>
    <name evidence="2" type="ORF">T459_32839</name>
</gene>